<organism evidence="1 2">
    <name type="scientific">Actinidia rufa</name>
    <dbReference type="NCBI Taxonomy" id="165716"/>
    <lineage>
        <taxon>Eukaryota</taxon>
        <taxon>Viridiplantae</taxon>
        <taxon>Streptophyta</taxon>
        <taxon>Embryophyta</taxon>
        <taxon>Tracheophyta</taxon>
        <taxon>Spermatophyta</taxon>
        <taxon>Magnoliopsida</taxon>
        <taxon>eudicotyledons</taxon>
        <taxon>Gunneridae</taxon>
        <taxon>Pentapetalae</taxon>
        <taxon>asterids</taxon>
        <taxon>Ericales</taxon>
        <taxon>Actinidiaceae</taxon>
        <taxon>Actinidia</taxon>
    </lineage>
</organism>
<evidence type="ECO:0000313" key="2">
    <source>
        <dbReference type="Proteomes" id="UP000585474"/>
    </source>
</evidence>
<dbReference type="EMBL" id="BJWL01000335">
    <property type="protein sequence ID" value="GFS39640.1"/>
    <property type="molecule type" value="Genomic_DNA"/>
</dbReference>
<dbReference type="Proteomes" id="UP000585474">
    <property type="component" value="Unassembled WGS sequence"/>
</dbReference>
<gene>
    <name evidence="1" type="ORF">Acr_00g0064050</name>
</gene>
<accession>A0A7J0DR96</accession>
<protein>
    <submittedName>
        <fullName evidence="1">Uncharacterized protein</fullName>
    </submittedName>
</protein>
<keyword evidence="2" id="KW-1185">Reference proteome</keyword>
<proteinExistence type="predicted"/>
<reference evidence="2" key="1">
    <citation type="submission" date="2019-07" db="EMBL/GenBank/DDBJ databases">
        <title>De Novo Assembly of kiwifruit Actinidia rufa.</title>
        <authorList>
            <person name="Sugita-Konishi S."/>
            <person name="Sato K."/>
            <person name="Mori E."/>
            <person name="Abe Y."/>
            <person name="Kisaki G."/>
            <person name="Hamano K."/>
            <person name="Suezawa K."/>
            <person name="Otani M."/>
            <person name="Fukuda T."/>
            <person name="Manabe T."/>
            <person name="Gomi K."/>
            <person name="Tabuchi M."/>
            <person name="Akimitsu K."/>
            <person name="Kataoka I."/>
        </authorList>
    </citation>
    <scope>NUCLEOTIDE SEQUENCE [LARGE SCALE GENOMIC DNA]</scope>
    <source>
        <strain evidence="2">cv. Fuchu</strain>
    </source>
</reference>
<name>A0A7J0DR96_9ERIC</name>
<comment type="caution">
    <text evidence="1">The sequence shown here is derived from an EMBL/GenBank/DDBJ whole genome shotgun (WGS) entry which is preliminary data.</text>
</comment>
<sequence length="112" mass="12742">MERELKKNTKDALVAEVKRREDNDNKAAKALCEVTIARERMIEALSFTLRFIMKPRLDCLKELGTPAEHPTWIATVLEPAKDEADPNDKVRDFMAANKLGEEVETSRAGERD</sequence>
<dbReference type="AlphaFoldDB" id="A0A7J0DR96"/>
<evidence type="ECO:0000313" key="1">
    <source>
        <dbReference type="EMBL" id="GFS39640.1"/>
    </source>
</evidence>